<protein>
    <submittedName>
        <fullName evidence="1">Uncharacterized protein</fullName>
    </submittedName>
</protein>
<sequence length="75" mass="8326">MPDHIHMLVSIPLKMIVIHRRAGGEGRQIRLFSLLMAEQAVFPANLQVLPMNFAWEEAKAANVQPFSVCVAATGR</sequence>
<evidence type="ECO:0000313" key="1">
    <source>
        <dbReference type="EMBL" id="AKG34918.1"/>
    </source>
</evidence>
<reference evidence="1 2" key="2">
    <citation type="journal article" date="2016" name="Genome Announc.">
        <title>Genome Sequence of a Gram-Positive Diazotroph, Paenibacillus durus Type Strain ATCC 35681.</title>
        <authorList>
            <person name="Halim M.A."/>
            <person name="Rahman A.Y."/>
            <person name="Sim K.S."/>
            <person name="Yam H.C."/>
            <person name="Rahim A.A."/>
            <person name="Ghazali A.H."/>
            <person name="Najimudin N."/>
        </authorList>
    </citation>
    <scope>NUCLEOTIDE SEQUENCE [LARGE SCALE GENOMIC DNA]</scope>
    <source>
        <strain evidence="1 2">ATCC 35681</strain>
    </source>
</reference>
<accession>A0A0F7F9V5</accession>
<dbReference type="HOGENOM" id="CLU_2667606_0_0_9"/>
<organism evidence="1 2">
    <name type="scientific">Paenibacillus durus ATCC 35681</name>
    <dbReference type="NCBI Taxonomy" id="1333534"/>
    <lineage>
        <taxon>Bacteria</taxon>
        <taxon>Bacillati</taxon>
        <taxon>Bacillota</taxon>
        <taxon>Bacilli</taxon>
        <taxon>Bacillales</taxon>
        <taxon>Paenibacillaceae</taxon>
        <taxon>Paenibacillus</taxon>
    </lineage>
</organism>
<reference evidence="1 2" key="1">
    <citation type="submission" date="2015-03" db="EMBL/GenBank/DDBJ databases">
        <authorList>
            <person name="Abdul Halim M."/>
        </authorList>
    </citation>
    <scope>NUCLEOTIDE SEQUENCE [LARGE SCALE GENOMIC DNA]</scope>
    <source>
        <strain evidence="1 2">ATCC 35681</strain>
    </source>
</reference>
<dbReference type="Proteomes" id="UP000034189">
    <property type="component" value="Chromosome"/>
</dbReference>
<dbReference type="EMBL" id="CP011114">
    <property type="protein sequence ID" value="AKG34918.1"/>
    <property type="molecule type" value="Genomic_DNA"/>
</dbReference>
<gene>
    <name evidence="1" type="ORF">VK70_10365</name>
</gene>
<name>A0A0F7F9V5_PAEDU</name>
<dbReference type="PATRIC" id="fig|1333534.5.peg.2287"/>
<evidence type="ECO:0000313" key="2">
    <source>
        <dbReference type="Proteomes" id="UP000034189"/>
    </source>
</evidence>
<proteinExistence type="predicted"/>
<dbReference type="AlphaFoldDB" id="A0A0F7F9V5"/>